<protein>
    <submittedName>
        <fullName evidence="2">Acyl carrier protein</fullName>
    </submittedName>
</protein>
<gene>
    <name evidence="2" type="ORF">CJ671_06880</name>
</gene>
<organism evidence="2 3">
    <name type="scientific">Aliarcobacter cryaerophilus</name>
    <dbReference type="NCBI Taxonomy" id="28198"/>
    <lineage>
        <taxon>Bacteria</taxon>
        <taxon>Pseudomonadati</taxon>
        <taxon>Campylobacterota</taxon>
        <taxon>Epsilonproteobacteria</taxon>
        <taxon>Campylobacterales</taxon>
        <taxon>Arcobacteraceae</taxon>
        <taxon>Aliarcobacter</taxon>
    </lineage>
</organism>
<evidence type="ECO:0000313" key="2">
    <source>
        <dbReference type="EMBL" id="PRM89630.1"/>
    </source>
</evidence>
<feature type="domain" description="Carrier" evidence="1">
    <location>
        <begin position="1"/>
        <end position="79"/>
    </location>
</feature>
<name>A0A2S9SSQ4_9BACT</name>
<dbReference type="AlphaFoldDB" id="A0A2S9SSQ4"/>
<dbReference type="OrthoDB" id="9811033at2"/>
<dbReference type="InterPro" id="IPR036736">
    <property type="entry name" value="ACP-like_sf"/>
</dbReference>
<reference evidence="2 3" key="1">
    <citation type="submission" date="2017-09" db="EMBL/GenBank/DDBJ databases">
        <title>Reassesment of A. cryaerophilus.</title>
        <authorList>
            <person name="Perez-Cataluna A."/>
            <person name="Collado L."/>
            <person name="Salgado O."/>
            <person name="Lefinanco V."/>
            <person name="Figueras M.J."/>
        </authorList>
    </citation>
    <scope>NUCLEOTIDE SEQUENCE [LARGE SCALE GENOMIC DNA]</scope>
    <source>
        <strain evidence="2 3">LMG 9871</strain>
    </source>
</reference>
<comment type="caution">
    <text evidence="2">The sequence shown here is derived from an EMBL/GenBank/DDBJ whole genome shotgun (WGS) entry which is preliminary data.</text>
</comment>
<dbReference type="SUPFAM" id="SSF47336">
    <property type="entry name" value="ACP-like"/>
    <property type="match status" value="1"/>
</dbReference>
<evidence type="ECO:0000313" key="3">
    <source>
        <dbReference type="Proteomes" id="UP000238649"/>
    </source>
</evidence>
<dbReference type="Pfam" id="PF00550">
    <property type="entry name" value="PP-binding"/>
    <property type="match status" value="1"/>
</dbReference>
<proteinExistence type="predicted"/>
<evidence type="ECO:0000259" key="1">
    <source>
        <dbReference type="PROSITE" id="PS50075"/>
    </source>
</evidence>
<dbReference type="PROSITE" id="PS50075">
    <property type="entry name" value="CARRIER"/>
    <property type="match status" value="1"/>
</dbReference>
<dbReference type="EMBL" id="NXGH01000017">
    <property type="protein sequence ID" value="PRM89630.1"/>
    <property type="molecule type" value="Genomic_DNA"/>
</dbReference>
<dbReference type="InterPro" id="IPR009081">
    <property type="entry name" value="PP-bd_ACP"/>
</dbReference>
<dbReference type="Proteomes" id="UP000238649">
    <property type="component" value="Unassembled WGS sequence"/>
</dbReference>
<accession>A0A2S9SSQ4</accession>
<dbReference type="RefSeq" id="WP_105911973.1">
    <property type="nucleotide sequence ID" value="NZ_NXGH01000017.1"/>
</dbReference>
<sequence length="80" mass="9270">MTREEIFTGVQSIFRDIFDENELVISDTTNSDDIEEWDSLNHINLVSAIEKEFKIKFALSELVKFKDVGAMVDLMVEKLK</sequence>
<dbReference type="Gene3D" id="1.10.1200.10">
    <property type="entry name" value="ACP-like"/>
    <property type="match status" value="1"/>
</dbReference>